<evidence type="ECO:0008006" key="3">
    <source>
        <dbReference type="Google" id="ProtNLM"/>
    </source>
</evidence>
<protein>
    <recommendedName>
        <fullName evidence="3">Resolvase/invertase-type recombinase catalytic domain-containing protein</fullName>
    </recommendedName>
</protein>
<gene>
    <name evidence="1" type="ORF">L2299_17640</name>
</gene>
<accession>A0ABT6BY13</accession>
<organism evidence="1 2">
    <name type="scientific">Gordonia hongkongensis</name>
    <dbReference type="NCBI Taxonomy" id="1701090"/>
    <lineage>
        <taxon>Bacteria</taxon>
        <taxon>Bacillati</taxon>
        <taxon>Actinomycetota</taxon>
        <taxon>Actinomycetes</taxon>
        <taxon>Mycobacteriales</taxon>
        <taxon>Gordoniaceae</taxon>
        <taxon>Gordonia</taxon>
    </lineage>
</organism>
<reference evidence="1" key="2">
    <citation type="submission" date="2022-01" db="EMBL/GenBank/DDBJ databases">
        <authorList>
            <person name="Sanchez-Suarez J."/>
            <person name="Villamil L."/>
            <person name="Diaz L.E."/>
        </authorList>
    </citation>
    <scope>NUCLEOTIDE SEQUENCE</scope>
    <source>
        <strain evidence="1">EUFUS-Z928</strain>
    </source>
</reference>
<evidence type="ECO:0000313" key="1">
    <source>
        <dbReference type="EMBL" id="MDF6102875.1"/>
    </source>
</evidence>
<sequence>MAYGYVRRSALGLQVGDCERARTSLILTLHPQIEVVSFYKWLEYIEPTAELNAPSAICRYLPIVQSVLEIAGELDSAFLDGVHDVGQADELRLLPVVPFGLLSSTDMHRVNGQFDVPAGGQVKVPTLCGMF</sequence>
<name>A0ABT6BY13_9ACTN</name>
<evidence type="ECO:0000313" key="2">
    <source>
        <dbReference type="Proteomes" id="UP001152308"/>
    </source>
</evidence>
<reference evidence="1" key="1">
    <citation type="journal article" date="2022" name="Data Brief">
        <title>Draft genome sequence data of Gordonia hongkongensis strain EUFUS-Z928 isolated from the octocoral Eunicea fusca.</title>
        <authorList>
            <person name="Sanchez-Suarez J."/>
            <person name="Diaz L."/>
            <person name="Melo-Bolivar J."/>
            <person name="Villamil L."/>
        </authorList>
    </citation>
    <scope>NUCLEOTIDE SEQUENCE</scope>
    <source>
        <strain evidence="1">EUFUS-Z928</strain>
    </source>
</reference>
<dbReference type="Proteomes" id="UP001152308">
    <property type="component" value="Unassembled WGS sequence"/>
</dbReference>
<keyword evidence="2" id="KW-1185">Reference proteome</keyword>
<comment type="caution">
    <text evidence="1">The sequence shown here is derived from an EMBL/GenBank/DDBJ whole genome shotgun (WGS) entry which is preliminary data.</text>
</comment>
<dbReference type="EMBL" id="JAKJLQ010000014">
    <property type="protein sequence ID" value="MDF6102875.1"/>
    <property type="molecule type" value="Genomic_DNA"/>
</dbReference>
<proteinExistence type="predicted"/>